<evidence type="ECO:0000313" key="3">
    <source>
        <dbReference type="Proteomes" id="UP000622552"/>
    </source>
</evidence>
<gene>
    <name evidence="2" type="ORF">IW245_001164</name>
</gene>
<reference evidence="2" key="1">
    <citation type="submission" date="2020-11" db="EMBL/GenBank/DDBJ databases">
        <title>Sequencing the genomes of 1000 actinobacteria strains.</title>
        <authorList>
            <person name="Klenk H.-P."/>
        </authorList>
    </citation>
    <scope>NUCLEOTIDE SEQUENCE</scope>
    <source>
        <strain evidence="2">DSM 45356</strain>
    </source>
</reference>
<dbReference type="RefSeq" id="WP_197002146.1">
    <property type="nucleotide sequence ID" value="NZ_BONS01000004.1"/>
</dbReference>
<organism evidence="2 3">
    <name type="scientific">Longispora fulva</name>
    <dbReference type="NCBI Taxonomy" id="619741"/>
    <lineage>
        <taxon>Bacteria</taxon>
        <taxon>Bacillati</taxon>
        <taxon>Actinomycetota</taxon>
        <taxon>Actinomycetes</taxon>
        <taxon>Micromonosporales</taxon>
        <taxon>Micromonosporaceae</taxon>
        <taxon>Longispora</taxon>
    </lineage>
</organism>
<keyword evidence="3" id="KW-1185">Reference proteome</keyword>
<dbReference type="Proteomes" id="UP000622552">
    <property type="component" value="Unassembled WGS sequence"/>
</dbReference>
<feature type="signal peptide" evidence="1">
    <location>
        <begin position="1"/>
        <end position="24"/>
    </location>
</feature>
<protein>
    <submittedName>
        <fullName evidence="2">Uncharacterized protein</fullName>
    </submittedName>
</protein>
<accession>A0A8J7KED4</accession>
<dbReference type="EMBL" id="JADOUF010000001">
    <property type="protein sequence ID" value="MBG6134970.1"/>
    <property type="molecule type" value="Genomic_DNA"/>
</dbReference>
<keyword evidence="1" id="KW-0732">Signal</keyword>
<name>A0A8J7KED4_9ACTN</name>
<dbReference type="AlphaFoldDB" id="A0A8J7KED4"/>
<proteinExistence type="predicted"/>
<comment type="caution">
    <text evidence="2">The sequence shown here is derived from an EMBL/GenBank/DDBJ whole genome shotgun (WGS) entry which is preliminary data.</text>
</comment>
<feature type="chain" id="PRO_5039615712" evidence="1">
    <location>
        <begin position="25"/>
        <end position="179"/>
    </location>
</feature>
<sequence>MMVRLVRAAAVALLALTGSLVAFAGPAHASVVDANCVPPSNNVTTFNPPISLVLAPTTLTYKTTYKPCVSQTVPNLVSGLVNVTSTLNDQCQMNLQTYVVTYTITWNTGATTKVQATHAASISGGTLVTTYTGTVIAGLFTGSSVVEQQVGSAVDLQNCLAGLDRLKMLTSRVSLMIYH</sequence>
<evidence type="ECO:0000313" key="2">
    <source>
        <dbReference type="EMBL" id="MBG6134970.1"/>
    </source>
</evidence>
<evidence type="ECO:0000256" key="1">
    <source>
        <dbReference type="SAM" id="SignalP"/>
    </source>
</evidence>